<dbReference type="EMBL" id="JAUJQS010000043">
    <property type="protein sequence ID" value="MDN7569930.1"/>
    <property type="molecule type" value="Genomic_DNA"/>
</dbReference>
<comment type="caution">
    <text evidence="2">The sequence shown here is derived from an EMBL/GenBank/DDBJ whole genome shotgun (WGS) entry which is preliminary data.</text>
</comment>
<dbReference type="RefSeq" id="WP_137962518.1">
    <property type="nucleotide sequence ID" value="NZ_JAUJQS010000043.1"/>
</dbReference>
<evidence type="ECO:0000313" key="3">
    <source>
        <dbReference type="Proteomes" id="UP001172109"/>
    </source>
</evidence>
<organism evidence="2 3">
    <name type="scientific">Burkholderia contaminans</name>
    <dbReference type="NCBI Taxonomy" id="488447"/>
    <lineage>
        <taxon>Bacteria</taxon>
        <taxon>Pseudomonadati</taxon>
        <taxon>Pseudomonadota</taxon>
        <taxon>Betaproteobacteria</taxon>
        <taxon>Burkholderiales</taxon>
        <taxon>Burkholderiaceae</taxon>
        <taxon>Burkholderia</taxon>
        <taxon>Burkholderia cepacia complex</taxon>
    </lineage>
</organism>
<dbReference type="AlphaFoldDB" id="A0AAP4RAD7"/>
<feature type="transmembrane region" description="Helical" evidence="1">
    <location>
        <begin position="26"/>
        <end position="44"/>
    </location>
</feature>
<gene>
    <name evidence="2" type="ORF">QZM56_36075</name>
</gene>
<evidence type="ECO:0000313" key="2">
    <source>
        <dbReference type="EMBL" id="MDN7569930.1"/>
    </source>
</evidence>
<sequence length="137" mass="15236">MEKQALLQSAGDVSEEGGTLRTVRTAVSWLIPLAIGVGIAMWLFQQVRFEQQADGVMSPTVAVDLGLIRPEQVGHVGQVWFVRAQDGWFQYRAVYRGLKSKEGVIRASTHVDLGKLCAKMSPTDCRLLHPRSPQFEQ</sequence>
<accession>A0AAP4RAD7</accession>
<keyword evidence="1" id="KW-0472">Membrane</keyword>
<protein>
    <submittedName>
        <fullName evidence="2">Uncharacterized protein</fullName>
    </submittedName>
</protein>
<proteinExistence type="predicted"/>
<reference evidence="2" key="1">
    <citation type="submission" date="2023-07" db="EMBL/GenBank/DDBJ databases">
        <title>A collection of bacterial strains from the Burkholderia cepacia Research Laboratory and Repository.</title>
        <authorList>
            <person name="Lipuma J."/>
            <person name="Spilker T."/>
            <person name="Caverly L."/>
        </authorList>
    </citation>
    <scope>NUCLEOTIDE SEQUENCE</scope>
    <source>
        <strain evidence="2">AU44979</strain>
    </source>
</reference>
<keyword evidence="1" id="KW-1133">Transmembrane helix</keyword>
<name>A0AAP4RAD7_9BURK</name>
<evidence type="ECO:0000256" key="1">
    <source>
        <dbReference type="SAM" id="Phobius"/>
    </source>
</evidence>
<dbReference type="Proteomes" id="UP001172109">
    <property type="component" value="Unassembled WGS sequence"/>
</dbReference>
<keyword evidence="1" id="KW-0812">Transmembrane</keyword>